<gene>
    <name evidence="1" type="ORF">H5J25_14655</name>
</gene>
<dbReference type="AlphaFoldDB" id="A0A974S3Q8"/>
<evidence type="ECO:0000313" key="2">
    <source>
        <dbReference type="Proteomes" id="UP000595894"/>
    </source>
</evidence>
<organism evidence="1 2">
    <name type="scientific">Sphingomonas aliaeris</name>
    <dbReference type="NCBI Taxonomy" id="2759526"/>
    <lineage>
        <taxon>Bacteria</taxon>
        <taxon>Pseudomonadati</taxon>
        <taxon>Pseudomonadota</taxon>
        <taxon>Alphaproteobacteria</taxon>
        <taxon>Sphingomonadales</taxon>
        <taxon>Sphingomonadaceae</taxon>
        <taxon>Sphingomonas</taxon>
    </lineage>
</organism>
<reference evidence="2" key="1">
    <citation type="submission" date="2020-09" db="EMBL/GenBank/DDBJ databases">
        <title>Sphingomonas sp., a new species isolated from pork steak.</title>
        <authorList>
            <person name="Heidler von Heilborn D."/>
        </authorList>
    </citation>
    <scope>NUCLEOTIDE SEQUENCE [LARGE SCALE GENOMIC DNA]</scope>
</reference>
<dbReference type="Proteomes" id="UP000595894">
    <property type="component" value="Chromosome"/>
</dbReference>
<evidence type="ECO:0000313" key="1">
    <source>
        <dbReference type="EMBL" id="QQV76659.1"/>
    </source>
</evidence>
<keyword evidence="2" id="KW-1185">Reference proteome</keyword>
<proteinExistence type="predicted"/>
<dbReference type="KEGG" id="sari:H5J25_14655"/>
<dbReference type="RefSeq" id="WP_202092225.1">
    <property type="nucleotide sequence ID" value="NZ_CP061035.1"/>
</dbReference>
<accession>A0A974S3Q8</accession>
<sequence>MLVYGDQQHTAPTSRILGRVRSEAAGLAVAPPGIRWHQGCVAMFVTVAGLMQGVADAEFTIGGWDDLSPRNRVS</sequence>
<dbReference type="EMBL" id="CP061035">
    <property type="protein sequence ID" value="QQV76659.1"/>
    <property type="molecule type" value="Genomic_DNA"/>
</dbReference>
<name>A0A974S3Q8_9SPHN</name>
<protein>
    <submittedName>
        <fullName evidence="1">Uncharacterized protein</fullName>
    </submittedName>
</protein>